<keyword evidence="2" id="KW-0547">Nucleotide-binding</keyword>
<dbReference type="PROSITE" id="PS50893">
    <property type="entry name" value="ABC_TRANSPORTER_2"/>
    <property type="match status" value="1"/>
</dbReference>
<dbReference type="SMART" id="SM00382">
    <property type="entry name" value="AAA"/>
    <property type="match status" value="1"/>
</dbReference>
<dbReference type="GO" id="GO:0005524">
    <property type="term" value="F:ATP binding"/>
    <property type="evidence" value="ECO:0007669"/>
    <property type="project" value="UniProtKB-KW"/>
</dbReference>
<protein>
    <submittedName>
        <fullName evidence="5">ABC transporter ATP-binding protein</fullName>
    </submittedName>
</protein>
<dbReference type="PANTHER" id="PTHR24220:SF685">
    <property type="entry name" value="ABC TRANSPORTER RELATED"/>
    <property type="match status" value="1"/>
</dbReference>
<proteinExistence type="predicted"/>
<dbReference type="EMBL" id="BAABAU010000003">
    <property type="protein sequence ID" value="GAA4266967.1"/>
    <property type="molecule type" value="Genomic_DNA"/>
</dbReference>
<evidence type="ECO:0000256" key="3">
    <source>
        <dbReference type="ARBA" id="ARBA00022840"/>
    </source>
</evidence>
<evidence type="ECO:0000313" key="6">
    <source>
        <dbReference type="Proteomes" id="UP001501594"/>
    </source>
</evidence>
<dbReference type="PROSITE" id="PS00211">
    <property type="entry name" value="ABC_TRANSPORTER_1"/>
    <property type="match status" value="1"/>
</dbReference>
<evidence type="ECO:0000256" key="2">
    <source>
        <dbReference type="ARBA" id="ARBA00022741"/>
    </source>
</evidence>
<dbReference type="Pfam" id="PF00005">
    <property type="entry name" value="ABC_tran"/>
    <property type="match status" value="1"/>
</dbReference>
<reference evidence="6" key="1">
    <citation type="journal article" date="2019" name="Int. J. Syst. Evol. Microbiol.">
        <title>The Global Catalogue of Microorganisms (GCM) 10K type strain sequencing project: providing services to taxonomists for standard genome sequencing and annotation.</title>
        <authorList>
            <consortium name="The Broad Institute Genomics Platform"/>
            <consortium name="The Broad Institute Genome Sequencing Center for Infectious Disease"/>
            <person name="Wu L."/>
            <person name="Ma J."/>
        </authorList>
    </citation>
    <scope>NUCLEOTIDE SEQUENCE [LARGE SCALE GENOMIC DNA]</scope>
    <source>
        <strain evidence="6">JCM 17442</strain>
    </source>
</reference>
<dbReference type="CDD" id="cd03255">
    <property type="entry name" value="ABC_MJ0796_LolCDE_FtsE"/>
    <property type="match status" value="1"/>
</dbReference>
<accession>A0ABP8E427</accession>
<dbReference type="InterPro" id="IPR015854">
    <property type="entry name" value="ABC_transpr_LolD-like"/>
</dbReference>
<sequence>MSGPILRAVGLGRDFVSAGETVRVLDDVSLEVAPGELVVVRGQSGSGKSTLLNLLSGLDRPTRGEVLLGDERLDLAGPERLADLRRDRLGIVFQAFGLLSVLTAAENVELPLRISRTSGRRRDARVAEVLDLVGLSEHAAQRPEELSGGQQQRVGIARAIAGRPEVLIADEPTAQLDSVTGAAILELLVSMVETDGMAAVVATHDESLAARADRVVTLRARRV</sequence>
<dbReference type="InterPro" id="IPR003593">
    <property type="entry name" value="AAA+_ATPase"/>
</dbReference>
<dbReference type="Gene3D" id="3.40.50.300">
    <property type="entry name" value="P-loop containing nucleotide triphosphate hydrolases"/>
    <property type="match status" value="1"/>
</dbReference>
<dbReference type="Proteomes" id="UP001501594">
    <property type="component" value="Unassembled WGS sequence"/>
</dbReference>
<comment type="caution">
    <text evidence="5">The sequence shown here is derived from an EMBL/GenBank/DDBJ whole genome shotgun (WGS) entry which is preliminary data.</text>
</comment>
<gene>
    <name evidence="5" type="ORF">GCM10022256_25790</name>
</gene>
<keyword evidence="6" id="KW-1185">Reference proteome</keyword>
<keyword evidence="3 5" id="KW-0067">ATP-binding</keyword>
<organism evidence="5 6">
    <name type="scientific">Frondihabitans peucedani</name>
    <dbReference type="NCBI Taxonomy" id="598626"/>
    <lineage>
        <taxon>Bacteria</taxon>
        <taxon>Bacillati</taxon>
        <taxon>Actinomycetota</taxon>
        <taxon>Actinomycetes</taxon>
        <taxon>Micrococcales</taxon>
        <taxon>Microbacteriaceae</taxon>
        <taxon>Frondihabitans</taxon>
    </lineage>
</organism>
<dbReference type="InterPro" id="IPR027417">
    <property type="entry name" value="P-loop_NTPase"/>
</dbReference>
<evidence type="ECO:0000256" key="1">
    <source>
        <dbReference type="ARBA" id="ARBA00022448"/>
    </source>
</evidence>
<name>A0ABP8E427_9MICO</name>
<dbReference type="PANTHER" id="PTHR24220">
    <property type="entry name" value="IMPORT ATP-BINDING PROTEIN"/>
    <property type="match status" value="1"/>
</dbReference>
<evidence type="ECO:0000313" key="5">
    <source>
        <dbReference type="EMBL" id="GAA4266967.1"/>
    </source>
</evidence>
<feature type="domain" description="ABC transporter" evidence="4">
    <location>
        <begin position="6"/>
        <end position="223"/>
    </location>
</feature>
<dbReference type="InterPro" id="IPR003439">
    <property type="entry name" value="ABC_transporter-like_ATP-bd"/>
</dbReference>
<dbReference type="RefSeq" id="WP_344796815.1">
    <property type="nucleotide sequence ID" value="NZ_BAABAU010000003.1"/>
</dbReference>
<dbReference type="SUPFAM" id="SSF52540">
    <property type="entry name" value="P-loop containing nucleoside triphosphate hydrolases"/>
    <property type="match status" value="1"/>
</dbReference>
<evidence type="ECO:0000259" key="4">
    <source>
        <dbReference type="PROSITE" id="PS50893"/>
    </source>
</evidence>
<dbReference type="InterPro" id="IPR017911">
    <property type="entry name" value="MacB-like_ATP-bd"/>
</dbReference>
<keyword evidence="1" id="KW-0813">Transport</keyword>
<dbReference type="InterPro" id="IPR017871">
    <property type="entry name" value="ABC_transporter-like_CS"/>
</dbReference>